<dbReference type="AlphaFoldDB" id="A0AA43TUF5"/>
<name>A0AA43TUF5_9LECA</name>
<evidence type="ECO:0000256" key="1">
    <source>
        <dbReference type="SAM" id="SignalP"/>
    </source>
</evidence>
<accession>A0AA43TUF5</accession>
<evidence type="ECO:0000313" key="2">
    <source>
        <dbReference type="EMBL" id="MDI1491941.1"/>
    </source>
</evidence>
<proteinExistence type="predicted"/>
<dbReference type="EMBL" id="JAPUFD010000016">
    <property type="protein sequence ID" value="MDI1491941.1"/>
    <property type="molecule type" value="Genomic_DNA"/>
</dbReference>
<protein>
    <submittedName>
        <fullName evidence="2">Uncharacterized protein</fullName>
    </submittedName>
</protein>
<keyword evidence="3" id="KW-1185">Reference proteome</keyword>
<organism evidence="2 3">
    <name type="scientific">Ramalina farinacea</name>
    <dbReference type="NCBI Taxonomy" id="258253"/>
    <lineage>
        <taxon>Eukaryota</taxon>
        <taxon>Fungi</taxon>
        <taxon>Dikarya</taxon>
        <taxon>Ascomycota</taxon>
        <taxon>Pezizomycotina</taxon>
        <taxon>Lecanoromycetes</taxon>
        <taxon>OSLEUM clade</taxon>
        <taxon>Lecanoromycetidae</taxon>
        <taxon>Lecanorales</taxon>
        <taxon>Lecanorineae</taxon>
        <taxon>Ramalinaceae</taxon>
        <taxon>Ramalina</taxon>
    </lineage>
</organism>
<reference evidence="2" key="1">
    <citation type="journal article" date="2023" name="Genome Biol. Evol.">
        <title>First Whole Genome Sequence and Flow Cytometry Genome Size Data for the Lichen-Forming Fungus Ramalina farinacea (Ascomycota).</title>
        <authorList>
            <person name="Llewellyn T."/>
            <person name="Mian S."/>
            <person name="Hill R."/>
            <person name="Leitch I.J."/>
            <person name="Gaya E."/>
        </authorList>
    </citation>
    <scope>NUCLEOTIDE SEQUENCE</scope>
    <source>
        <strain evidence="2">LIQ254RAFAR</strain>
    </source>
</reference>
<comment type="caution">
    <text evidence="2">The sequence shown here is derived from an EMBL/GenBank/DDBJ whole genome shotgun (WGS) entry which is preliminary data.</text>
</comment>
<sequence>MTSTLLIVFLSLSYASATSYTPNATSVDCQLASAYQHANASAQFNVPAVTVTNPIKAGFLNTSETDHWTVTNALSVSSKAYPPDTNPLLESAIFLDVSSTLRSPSDAKEAGLSGCAFTYRLPASDLGKTDNGSCKSLFDDACLNDFISDAIDWIRRAIFEGDGNEEDADICESLYQRLLIAPDSCNKFKAEGSTSLGLGIMDHSRELLTPPLP</sequence>
<evidence type="ECO:0000313" key="3">
    <source>
        <dbReference type="Proteomes" id="UP001161017"/>
    </source>
</evidence>
<gene>
    <name evidence="2" type="ORF">OHK93_003152</name>
</gene>
<keyword evidence="1" id="KW-0732">Signal</keyword>
<feature type="chain" id="PRO_5041206482" evidence="1">
    <location>
        <begin position="18"/>
        <end position="213"/>
    </location>
</feature>
<feature type="signal peptide" evidence="1">
    <location>
        <begin position="1"/>
        <end position="17"/>
    </location>
</feature>
<dbReference type="Proteomes" id="UP001161017">
    <property type="component" value="Unassembled WGS sequence"/>
</dbReference>